<dbReference type="EMBL" id="CM042890">
    <property type="protein sequence ID" value="KAI4312082.1"/>
    <property type="molecule type" value="Genomic_DNA"/>
</dbReference>
<dbReference type="Proteomes" id="UP001057402">
    <property type="component" value="Chromosome 11"/>
</dbReference>
<reference evidence="2" key="1">
    <citation type="journal article" date="2023" name="Front. Plant Sci.">
        <title>Chromosomal-level genome assembly of Melastoma candidum provides insights into trichome evolution.</title>
        <authorList>
            <person name="Zhong Y."/>
            <person name="Wu W."/>
            <person name="Sun C."/>
            <person name="Zou P."/>
            <person name="Liu Y."/>
            <person name="Dai S."/>
            <person name="Zhou R."/>
        </authorList>
    </citation>
    <scope>NUCLEOTIDE SEQUENCE [LARGE SCALE GENOMIC DNA]</scope>
</reference>
<accession>A0ACB9LLL8</accession>
<sequence length="115" mass="12547">MLFKANVAKDRVANLLSEDGEARLFEERRRRRHQVIREGRSKTGEMGSPGAGGALMGLNVDKMTVGGREADGKEVNAGREFNGLAEMGDGRDLCGRPMDSKPTDSKPTQIENVED</sequence>
<name>A0ACB9LLL8_9MYRT</name>
<organism evidence="1 2">
    <name type="scientific">Melastoma candidum</name>
    <dbReference type="NCBI Taxonomy" id="119954"/>
    <lineage>
        <taxon>Eukaryota</taxon>
        <taxon>Viridiplantae</taxon>
        <taxon>Streptophyta</taxon>
        <taxon>Embryophyta</taxon>
        <taxon>Tracheophyta</taxon>
        <taxon>Spermatophyta</taxon>
        <taxon>Magnoliopsida</taxon>
        <taxon>eudicotyledons</taxon>
        <taxon>Gunneridae</taxon>
        <taxon>Pentapetalae</taxon>
        <taxon>rosids</taxon>
        <taxon>malvids</taxon>
        <taxon>Myrtales</taxon>
        <taxon>Melastomataceae</taxon>
        <taxon>Melastomatoideae</taxon>
        <taxon>Melastomateae</taxon>
        <taxon>Melastoma</taxon>
    </lineage>
</organism>
<comment type="caution">
    <text evidence="1">The sequence shown here is derived from an EMBL/GenBank/DDBJ whole genome shotgun (WGS) entry which is preliminary data.</text>
</comment>
<proteinExistence type="predicted"/>
<gene>
    <name evidence="1" type="ORF">MLD38_036934</name>
</gene>
<protein>
    <submittedName>
        <fullName evidence="1">Uncharacterized protein</fullName>
    </submittedName>
</protein>
<keyword evidence="2" id="KW-1185">Reference proteome</keyword>
<evidence type="ECO:0000313" key="2">
    <source>
        <dbReference type="Proteomes" id="UP001057402"/>
    </source>
</evidence>
<evidence type="ECO:0000313" key="1">
    <source>
        <dbReference type="EMBL" id="KAI4312082.1"/>
    </source>
</evidence>